<dbReference type="AlphaFoldDB" id="A0A2P6MVD2"/>
<gene>
    <name evidence="1" type="ORF">PROFUN_15558</name>
</gene>
<evidence type="ECO:0000313" key="2">
    <source>
        <dbReference type="Proteomes" id="UP000241769"/>
    </source>
</evidence>
<keyword evidence="2" id="KW-1185">Reference proteome</keyword>
<dbReference type="InParanoid" id="A0A2P6MVD2"/>
<comment type="caution">
    <text evidence="1">The sequence shown here is derived from an EMBL/GenBank/DDBJ whole genome shotgun (WGS) entry which is preliminary data.</text>
</comment>
<sequence length="170" mass="18652">MLIPLLILIALADACTYTNNDGKIFTLTSTAAWSGFIDQNQTWQLSTCAPITSGHYCWGSLVCQTWGDGDFGTPTLTPSCRISNDPILPYVPNLLASRNTSSNTTESCSYNGKMGTLITYDVMKVCRIGERVLYYSGADSVANMTVFVSPFTDHGQFTFNLPYPCVSLLW</sequence>
<organism evidence="1 2">
    <name type="scientific">Planoprotostelium fungivorum</name>
    <dbReference type="NCBI Taxonomy" id="1890364"/>
    <lineage>
        <taxon>Eukaryota</taxon>
        <taxon>Amoebozoa</taxon>
        <taxon>Evosea</taxon>
        <taxon>Variosea</taxon>
        <taxon>Cavosteliida</taxon>
        <taxon>Cavosteliaceae</taxon>
        <taxon>Planoprotostelium</taxon>
    </lineage>
</organism>
<evidence type="ECO:0000313" key="1">
    <source>
        <dbReference type="EMBL" id="PRP75672.1"/>
    </source>
</evidence>
<proteinExistence type="predicted"/>
<dbReference type="EMBL" id="MDYQ01000370">
    <property type="protein sequence ID" value="PRP75672.1"/>
    <property type="molecule type" value="Genomic_DNA"/>
</dbReference>
<protein>
    <submittedName>
        <fullName evidence="1">Uncharacterized protein</fullName>
    </submittedName>
</protein>
<dbReference type="Proteomes" id="UP000241769">
    <property type="component" value="Unassembled WGS sequence"/>
</dbReference>
<reference evidence="1 2" key="1">
    <citation type="journal article" date="2018" name="Genome Biol. Evol.">
        <title>Multiple Roots of Fruiting Body Formation in Amoebozoa.</title>
        <authorList>
            <person name="Hillmann F."/>
            <person name="Forbes G."/>
            <person name="Novohradska S."/>
            <person name="Ferling I."/>
            <person name="Riege K."/>
            <person name="Groth M."/>
            <person name="Westermann M."/>
            <person name="Marz M."/>
            <person name="Spaller T."/>
            <person name="Winckler T."/>
            <person name="Schaap P."/>
            <person name="Glockner G."/>
        </authorList>
    </citation>
    <scope>NUCLEOTIDE SEQUENCE [LARGE SCALE GENOMIC DNA]</scope>
    <source>
        <strain evidence="1 2">Jena</strain>
    </source>
</reference>
<accession>A0A2P6MVD2</accession>
<name>A0A2P6MVD2_9EUKA</name>